<proteinExistence type="predicted"/>
<feature type="signal peptide" evidence="1">
    <location>
        <begin position="1"/>
        <end position="22"/>
    </location>
</feature>
<dbReference type="EMBL" id="DSZT01000105">
    <property type="protein sequence ID" value="HGU41948.1"/>
    <property type="molecule type" value="Genomic_DNA"/>
</dbReference>
<evidence type="ECO:0000256" key="1">
    <source>
        <dbReference type="SAM" id="SignalP"/>
    </source>
</evidence>
<protein>
    <submittedName>
        <fullName evidence="2">Uncharacterized protein</fullName>
    </submittedName>
</protein>
<evidence type="ECO:0000313" key="2">
    <source>
        <dbReference type="EMBL" id="HGU41948.1"/>
    </source>
</evidence>
<organism evidence="2">
    <name type="scientific">Fervidobacterium pennivorans</name>
    <dbReference type="NCBI Taxonomy" id="93466"/>
    <lineage>
        <taxon>Bacteria</taxon>
        <taxon>Thermotogati</taxon>
        <taxon>Thermotogota</taxon>
        <taxon>Thermotogae</taxon>
        <taxon>Thermotogales</taxon>
        <taxon>Fervidobacteriaceae</taxon>
        <taxon>Fervidobacterium</taxon>
    </lineage>
</organism>
<keyword evidence="1" id="KW-0732">Signal</keyword>
<accession>A0A7C4W3T0</accession>
<sequence length="314" mass="36311">MLKRFKCFITFLFLVFSTFSHAFILIPTSREFLQPVLDNSGVRFGLNPAFFFSNYQDDIVSPRNSTGYVLVNPAEKIFYLHDILPPLSEVKIDYKASNFGLYVNFEHKYSIESALIKLEKLTNIPLNLAEYLTVDFPRAYDTTTPHEAFVYCFSDDIFLAIGRFKIKWGDARYPVHISDTTFQDNFTFISDVNDFRFTFHYISIIPWLTYEELYIQSNYSRGSDTRKIYSEPYKTIVAHRLDWFAESPVFSGRIGISETNLIGGKKPDLIDISPVMFLHNTWGGNYSNVTGGVDFSLVLGRQLKLYGEWSEAME</sequence>
<reference evidence="2" key="1">
    <citation type="journal article" date="2020" name="mSystems">
        <title>Genome- and Community-Level Interaction Insights into Carbon Utilization and Element Cycling Functions of Hydrothermarchaeota in Hydrothermal Sediment.</title>
        <authorList>
            <person name="Zhou Z."/>
            <person name="Liu Y."/>
            <person name="Xu W."/>
            <person name="Pan J."/>
            <person name="Luo Z.H."/>
            <person name="Li M."/>
        </authorList>
    </citation>
    <scope>NUCLEOTIDE SEQUENCE [LARGE SCALE GENOMIC DNA]</scope>
    <source>
        <strain evidence="2">SpSt-604</strain>
    </source>
</reference>
<dbReference type="AlphaFoldDB" id="A0A7C4W3T0"/>
<gene>
    <name evidence="2" type="ORF">ENT72_03365</name>
</gene>
<comment type="caution">
    <text evidence="2">The sequence shown here is derived from an EMBL/GenBank/DDBJ whole genome shotgun (WGS) entry which is preliminary data.</text>
</comment>
<feature type="chain" id="PRO_5028395306" evidence="1">
    <location>
        <begin position="23"/>
        <end position="314"/>
    </location>
</feature>
<name>A0A7C4W3T0_FERPE</name>